<dbReference type="InterPro" id="IPR050312">
    <property type="entry name" value="IolE/XylAMocC-like"/>
</dbReference>
<dbReference type="RefSeq" id="WP_205106680.1">
    <property type="nucleotide sequence ID" value="NZ_BAAAHT010000017.1"/>
</dbReference>
<dbReference type="Proteomes" id="UP000776164">
    <property type="component" value="Unassembled WGS sequence"/>
</dbReference>
<reference evidence="3 4" key="1">
    <citation type="submission" date="2021-01" db="EMBL/GenBank/DDBJ databases">
        <title>Sequencing the genomes of 1000 actinobacteria strains.</title>
        <authorList>
            <person name="Klenk H.-P."/>
        </authorList>
    </citation>
    <scope>NUCLEOTIDE SEQUENCE [LARGE SCALE GENOMIC DNA]</scope>
    <source>
        <strain evidence="3 4">DSM 13057</strain>
    </source>
</reference>
<keyword evidence="1" id="KW-0119">Carbohydrate metabolism</keyword>
<dbReference type="PANTHER" id="PTHR12110">
    <property type="entry name" value="HYDROXYPYRUVATE ISOMERASE"/>
    <property type="match status" value="1"/>
</dbReference>
<feature type="domain" description="Xylose isomerase-like TIM barrel" evidence="2">
    <location>
        <begin position="73"/>
        <end position="291"/>
    </location>
</feature>
<keyword evidence="4" id="KW-1185">Reference proteome</keyword>
<dbReference type="GO" id="GO:0050114">
    <property type="term" value="F:myo-inosose-2 dehydratase activity"/>
    <property type="evidence" value="ECO:0007669"/>
    <property type="project" value="UniProtKB-EC"/>
</dbReference>
<sequence>MSCDKFCLQPRRLQIWRQPTMARTQNLGINPLPWILVDMSYNLDRDVLTRAMKELGGIGFDHITVEIPDGLTPRQYGALLSDNGFSPAPGYFSGRWSDHDSHAGLVEALKVHAAAHAELGLDRAFIAHDLVPERIARPAVGVAADPFRLAVIADGLALAAEAGVAEGVRYALHPHVGSWIETEEETRSVLDTTAGSDLFFGPDTGHLYWAGADPAALMRSYSDRIIAVHLKDVNMSARDTAIAKGDEYRAATVVRHVWTEPGQGAIDFEEVFKSLPAAFDGWFVIEVDVPDAASAVESSAISLAFVNQHPYFAPVTA</sequence>
<dbReference type="EC" id="4.2.1.44" evidence="3"/>
<name>A0ABS2L3F4_9MICO</name>
<evidence type="ECO:0000313" key="3">
    <source>
        <dbReference type="EMBL" id="MBM7471001.1"/>
    </source>
</evidence>
<accession>A0ABS2L3F4</accession>
<dbReference type="InterPro" id="IPR036237">
    <property type="entry name" value="Xyl_isomerase-like_sf"/>
</dbReference>
<gene>
    <name evidence="3" type="ORF">JOE66_000635</name>
</gene>
<dbReference type="EMBL" id="JAFBBU010000001">
    <property type="protein sequence ID" value="MBM7471001.1"/>
    <property type="molecule type" value="Genomic_DNA"/>
</dbReference>
<keyword evidence="3" id="KW-0456">Lyase</keyword>
<comment type="caution">
    <text evidence="3">The sequence shown here is derived from an EMBL/GenBank/DDBJ whole genome shotgun (WGS) entry which is preliminary data.</text>
</comment>
<dbReference type="Pfam" id="PF01261">
    <property type="entry name" value="AP_endonuc_2"/>
    <property type="match status" value="1"/>
</dbReference>
<evidence type="ECO:0000256" key="1">
    <source>
        <dbReference type="ARBA" id="ARBA00023277"/>
    </source>
</evidence>
<organism evidence="3 4">
    <name type="scientific">Subtercola frigoramans</name>
    <dbReference type="NCBI Taxonomy" id="120298"/>
    <lineage>
        <taxon>Bacteria</taxon>
        <taxon>Bacillati</taxon>
        <taxon>Actinomycetota</taxon>
        <taxon>Actinomycetes</taxon>
        <taxon>Micrococcales</taxon>
        <taxon>Microbacteriaceae</taxon>
        <taxon>Subtercola</taxon>
    </lineage>
</organism>
<dbReference type="SUPFAM" id="SSF51658">
    <property type="entry name" value="Xylose isomerase-like"/>
    <property type="match status" value="1"/>
</dbReference>
<proteinExistence type="predicted"/>
<dbReference type="InterPro" id="IPR013022">
    <property type="entry name" value="Xyl_isomerase-like_TIM-brl"/>
</dbReference>
<protein>
    <submittedName>
        <fullName evidence="3">Inosose dehydratase</fullName>
        <ecNumber evidence="3">4.2.1.44</ecNumber>
    </submittedName>
</protein>
<evidence type="ECO:0000313" key="4">
    <source>
        <dbReference type="Proteomes" id="UP000776164"/>
    </source>
</evidence>
<dbReference type="Gene3D" id="3.20.20.150">
    <property type="entry name" value="Divalent-metal-dependent TIM barrel enzymes"/>
    <property type="match status" value="1"/>
</dbReference>
<dbReference type="PANTHER" id="PTHR12110:SF41">
    <property type="entry name" value="INOSOSE DEHYDRATASE"/>
    <property type="match status" value="1"/>
</dbReference>
<evidence type="ECO:0000259" key="2">
    <source>
        <dbReference type="Pfam" id="PF01261"/>
    </source>
</evidence>